<dbReference type="EMBL" id="KL142417">
    <property type="protein sequence ID" value="KDR67091.1"/>
    <property type="molecule type" value="Genomic_DNA"/>
</dbReference>
<sequence>MPDSIVDYPTEDATAGTANSGTPGRAAYFDQDCLLLIFDIIASKDASYLKREQTPWCFITRCSQVCKSWRGLILDSPRLWGKIVHLDILFEKQKGPGEEYMMQRTGDALLWVHGHDYTVYGDELALFLGKYWERIEILDIAINFDKSKEINENIMPILCRPALRIKVFLILANMAFQRTDSSSLFKDIAPNLQKYMAPFSVSNKLANITDLSLTNVRSIFEALQPLTGMDKLVTLYIGLPSKIDSPTTFFHPKISLQELRSLALRGDYEDCTHIMSLLEVGPRCCVSLMADSQTASPAPSHFSPEVLVGYFDKYAGGNTIGSICVCKDAGSTHRLGFWATTRVTKLSSLEGHVIFKMYLDDLLEGTFNEFLSRIAGSSSTSLGRIETFFGLLDKEVVDAQDLRFLAAKLSGLRTLEANPRFLELVFDSPGVPTLSAFFPNLQIINLYPINNEENPLLFLKKIFLRQENVTRQFPLINITMVIKTIVPSGIYHSWRQPLFFREIVVEIRLLYFSIYFFNIQR</sequence>
<dbReference type="Gene3D" id="1.20.1280.50">
    <property type="match status" value="1"/>
</dbReference>
<accession>A0A067S8F1</accession>
<dbReference type="HOGENOM" id="CLU_522795_0_0_1"/>
<organism evidence="2 3">
    <name type="scientific">Galerina marginata (strain CBS 339.88)</name>
    <dbReference type="NCBI Taxonomy" id="685588"/>
    <lineage>
        <taxon>Eukaryota</taxon>
        <taxon>Fungi</taxon>
        <taxon>Dikarya</taxon>
        <taxon>Basidiomycota</taxon>
        <taxon>Agaricomycotina</taxon>
        <taxon>Agaricomycetes</taxon>
        <taxon>Agaricomycetidae</taxon>
        <taxon>Agaricales</taxon>
        <taxon>Agaricineae</taxon>
        <taxon>Strophariaceae</taxon>
        <taxon>Galerina</taxon>
    </lineage>
</organism>
<keyword evidence="3" id="KW-1185">Reference proteome</keyword>
<dbReference type="InterPro" id="IPR001810">
    <property type="entry name" value="F-box_dom"/>
</dbReference>
<reference evidence="3" key="1">
    <citation type="journal article" date="2014" name="Proc. Natl. Acad. Sci. U.S.A.">
        <title>Extensive sampling of basidiomycete genomes demonstrates inadequacy of the white-rot/brown-rot paradigm for wood decay fungi.</title>
        <authorList>
            <person name="Riley R."/>
            <person name="Salamov A.A."/>
            <person name="Brown D.W."/>
            <person name="Nagy L.G."/>
            <person name="Floudas D."/>
            <person name="Held B.W."/>
            <person name="Levasseur A."/>
            <person name="Lombard V."/>
            <person name="Morin E."/>
            <person name="Otillar R."/>
            <person name="Lindquist E.A."/>
            <person name="Sun H."/>
            <person name="LaButti K.M."/>
            <person name="Schmutz J."/>
            <person name="Jabbour D."/>
            <person name="Luo H."/>
            <person name="Baker S.E."/>
            <person name="Pisabarro A.G."/>
            <person name="Walton J.D."/>
            <person name="Blanchette R.A."/>
            <person name="Henrissat B."/>
            <person name="Martin F."/>
            <person name="Cullen D."/>
            <person name="Hibbett D.S."/>
            <person name="Grigoriev I.V."/>
        </authorList>
    </citation>
    <scope>NUCLEOTIDE SEQUENCE [LARGE SCALE GENOMIC DNA]</scope>
    <source>
        <strain evidence="3">CBS 339.88</strain>
    </source>
</reference>
<dbReference type="Pfam" id="PF12937">
    <property type="entry name" value="F-box-like"/>
    <property type="match status" value="1"/>
</dbReference>
<dbReference type="AlphaFoldDB" id="A0A067S8F1"/>
<protein>
    <recommendedName>
        <fullName evidence="1">F-box domain-containing protein</fullName>
    </recommendedName>
</protein>
<dbReference type="SUPFAM" id="SSF81383">
    <property type="entry name" value="F-box domain"/>
    <property type="match status" value="1"/>
</dbReference>
<feature type="domain" description="F-box" evidence="1">
    <location>
        <begin position="33"/>
        <end position="83"/>
    </location>
</feature>
<evidence type="ECO:0000313" key="2">
    <source>
        <dbReference type="EMBL" id="KDR67091.1"/>
    </source>
</evidence>
<dbReference type="Proteomes" id="UP000027222">
    <property type="component" value="Unassembled WGS sequence"/>
</dbReference>
<gene>
    <name evidence="2" type="ORF">GALMADRAFT_147322</name>
</gene>
<name>A0A067S8F1_GALM3</name>
<evidence type="ECO:0000259" key="1">
    <source>
        <dbReference type="Pfam" id="PF12937"/>
    </source>
</evidence>
<proteinExistence type="predicted"/>
<evidence type="ECO:0000313" key="3">
    <source>
        <dbReference type="Proteomes" id="UP000027222"/>
    </source>
</evidence>
<dbReference type="InterPro" id="IPR036047">
    <property type="entry name" value="F-box-like_dom_sf"/>
</dbReference>